<feature type="compositionally biased region" description="Acidic residues" evidence="4">
    <location>
        <begin position="248"/>
        <end position="265"/>
    </location>
</feature>
<dbReference type="PANTHER" id="PTHR43408:SF2">
    <property type="entry name" value="FMN REDUCTASE (NADPH)"/>
    <property type="match status" value="1"/>
</dbReference>
<dbReference type="EMBL" id="JAEDAJ010000002">
    <property type="protein sequence ID" value="MBK0331003.1"/>
    <property type="molecule type" value="Genomic_DNA"/>
</dbReference>
<dbReference type="InterPro" id="IPR023932">
    <property type="entry name" value="CE1759_FMN_reduct"/>
</dbReference>
<dbReference type="NCBIfam" id="TIGR04037">
    <property type="entry name" value="LLM_duo_CE1759"/>
    <property type="match status" value="1"/>
</dbReference>
<feature type="region of interest" description="Disordered" evidence="4">
    <location>
        <begin position="241"/>
        <end position="277"/>
    </location>
</feature>
<dbReference type="InterPro" id="IPR005025">
    <property type="entry name" value="FMN_Rdtase-like_dom"/>
</dbReference>
<feature type="domain" description="NADPH-dependent FMN reductase-like" evidence="5">
    <location>
        <begin position="59"/>
        <end position="207"/>
    </location>
</feature>
<protein>
    <submittedName>
        <fullName evidence="6">NAD(P)H-dependent oxidoreductase</fullName>
    </submittedName>
</protein>
<name>A0ABS1B8N0_9MICO</name>
<evidence type="ECO:0000256" key="4">
    <source>
        <dbReference type="SAM" id="MobiDB-lite"/>
    </source>
</evidence>
<dbReference type="Pfam" id="PF03358">
    <property type="entry name" value="FMN_red"/>
    <property type="match status" value="1"/>
</dbReference>
<proteinExistence type="predicted"/>
<comment type="caution">
    <text evidence="6">The sequence shown here is derived from an EMBL/GenBank/DDBJ whole genome shotgun (WGS) entry which is preliminary data.</text>
</comment>
<evidence type="ECO:0000313" key="6">
    <source>
        <dbReference type="EMBL" id="MBK0331003.1"/>
    </source>
</evidence>
<sequence length="290" mass="29951">MRRTVSRRATTGPVCAPRTAADADGPLSPAPAAAPAPARPSIPPLRHLVEGVPVPRTYRVLTLTAGLSTPSSTRMLADQLTAAARTALEATGAGVEASTIELREHAHDLTDALLSHFPGERLRPVVDAIREADAVIAVTPIFNVGPSGLFKLLIDALDKDLWRGKPVLLGATAGTARHSLALDFAIRPMFSYLRAELVPTAVFAASADFGGASAAEASQDPLVERAHRAGGELAAMLSAGVGRADGSGETDDGSEGADRDDDADDASVGTSPALDAEFSDFVPMGRLLGH</sequence>
<organism evidence="6 7">
    <name type="scientific">Brachybacterium halotolerans</name>
    <dbReference type="NCBI Taxonomy" id="2795215"/>
    <lineage>
        <taxon>Bacteria</taxon>
        <taxon>Bacillati</taxon>
        <taxon>Actinomycetota</taxon>
        <taxon>Actinomycetes</taxon>
        <taxon>Micrococcales</taxon>
        <taxon>Dermabacteraceae</taxon>
        <taxon>Brachybacterium</taxon>
    </lineage>
</organism>
<feature type="region of interest" description="Disordered" evidence="4">
    <location>
        <begin position="1"/>
        <end position="44"/>
    </location>
</feature>
<feature type="compositionally biased region" description="Pro residues" evidence="4">
    <location>
        <begin position="28"/>
        <end position="43"/>
    </location>
</feature>
<accession>A0ABS1B8N0</accession>
<evidence type="ECO:0000256" key="3">
    <source>
        <dbReference type="ARBA" id="ARBA00023002"/>
    </source>
</evidence>
<keyword evidence="3" id="KW-0560">Oxidoreductase</keyword>
<evidence type="ECO:0000256" key="2">
    <source>
        <dbReference type="ARBA" id="ARBA00022643"/>
    </source>
</evidence>
<evidence type="ECO:0000313" key="7">
    <source>
        <dbReference type="Proteomes" id="UP000612352"/>
    </source>
</evidence>
<dbReference type="Proteomes" id="UP000612352">
    <property type="component" value="Unassembled WGS sequence"/>
</dbReference>
<evidence type="ECO:0000256" key="1">
    <source>
        <dbReference type="ARBA" id="ARBA00022630"/>
    </source>
</evidence>
<keyword evidence="7" id="KW-1185">Reference proteome</keyword>
<evidence type="ECO:0000259" key="5">
    <source>
        <dbReference type="Pfam" id="PF03358"/>
    </source>
</evidence>
<keyword evidence="1" id="KW-0285">Flavoprotein</keyword>
<gene>
    <name evidence="6" type="ORF">I8D64_06260</name>
</gene>
<dbReference type="SUPFAM" id="SSF52218">
    <property type="entry name" value="Flavoproteins"/>
    <property type="match status" value="1"/>
</dbReference>
<dbReference type="Gene3D" id="3.40.50.360">
    <property type="match status" value="1"/>
</dbReference>
<dbReference type="PANTHER" id="PTHR43408">
    <property type="entry name" value="FMN REDUCTASE (NADPH)"/>
    <property type="match status" value="1"/>
</dbReference>
<reference evidence="6 7" key="1">
    <citation type="submission" date="2020-12" db="EMBL/GenBank/DDBJ databases">
        <title>Brachybacterium sp. MASK1Z-5, whole genome shotgun sequence.</title>
        <authorList>
            <person name="Tuo L."/>
        </authorList>
    </citation>
    <scope>NUCLEOTIDE SEQUENCE [LARGE SCALE GENOMIC DNA]</scope>
    <source>
        <strain evidence="6 7">MASK1Z-5</strain>
    </source>
</reference>
<dbReference type="InterPro" id="IPR051814">
    <property type="entry name" value="NAD(P)H-dep_FMN_reductase"/>
</dbReference>
<dbReference type="InterPro" id="IPR029039">
    <property type="entry name" value="Flavoprotein-like_sf"/>
</dbReference>
<keyword evidence="2" id="KW-0288">FMN</keyword>